<sequence length="124" mass="12799">MATSSTTLNSPISNTKYSDTDAGAGTTATGVQISGSDETINHIVINNSVNSSKVYFKFFTSSPTVGTTAPFMVLPCEALSSAEYIFLPGILFSGGLHYACVTTAGQSGTVAPNTTGITLEVQFT</sequence>
<comment type="caution">
    <text evidence="1">The sequence shown here is derived from an EMBL/GenBank/DDBJ whole genome shotgun (WGS) entry which is preliminary data.</text>
</comment>
<name>A0A350P7P6_9ALTE</name>
<evidence type="ECO:0000313" key="1">
    <source>
        <dbReference type="EMBL" id="HAW77313.1"/>
    </source>
</evidence>
<protein>
    <submittedName>
        <fullName evidence="1">Uncharacterized protein</fullName>
    </submittedName>
</protein>
<dbReference type="Proteomes" id="UP000263517">
    <property type="component" value="Unassembled WGS sequence"/>
</dbReference>
<dbReference type="EMBL" id="DNAN01000578">
    <property type="protein sequence ID" value="HAW77313.1"/>
    <property type="molecule type" value="Genomic_DNA"/>
</dbReference>
<accession>A0A350P7P6</accession>
<reference evidence="1 2" key="1">
    <citation type="journal article" date="2018" name="Nat. Biotechnol.">
        <title>A standardized bacterial taxonomy based on genome phylogeny substantially revises the tree of life.</title>
        <authorList>
            <person name="Parks D.H."/>
            <person name="Chuvochina M."/>
            <person name="Waite D.W."/>
            <person name="Rinke C."/>
            <person name="Skarshewski A."/>
            <person name="Chaumeil P.A."/>
            <person name="Hugenholtz P."/>
        </authorList>
    </citation>
    <scope>NUCLEOTIDE SEQUENCE [LARGE SCALE GENOMIC DNA]</scope>
    <source>
        <strain evidence="1">UBA11978</strain>
    </source>
</reference>
<evidence type="ECO:0000313" key="2">
    <source>
        <dbReference type="Proteomes" id="UP000263517"/>
    </source>
</evidence>
<proteinExistence type="predicted"/>
<organism evidence="1 2">
    <name type="scientific">Alteromonas australica</name>
    <dbReference type="NCBI Taxonomy" id="589873"/>
    <lineage>
        <taxon>Bacteria</taxon>
        <taxon>Pseudomonadati</taxon>
        <taxon>Pseudomonadota</taxon>
        <taxon>Gammaproteobacteria</taxon>
        <taxon>Alteromonadales</taxon>
        <taxon>Alteromonadaceae</taxon>
        <taxon>Alteromonas/Salinimonas group</taxon>
        <taxon>Alteromonas</taxon>
    </lineage>
</organism>
<dbReference type="AlphaFoldDB" id="A0A350P7P6"/>
<gene>
    <name evidence="1" type="ORF">DCW74_16450</name>
</gene>